<dbReference type="Pfam" id="PF01547">
    <property type="entry name" value="SBP_bac_1"/>
    <property type="match status" value="1"/>
</dbReference>
<feature type="signal peptide" evidence="4">
    <location>
        <begin position="1"/>
        <end position="21"/>
    </location>
</feature>
<evidence type="ECO:0000256" key="3">
    <source>
        <dbReference type="ARBA" id="ARBA00022729"/>
    </source>
</evidence>
<gene>
    <name evidence="5" type="ORF">L0M14_01430</name>
</gene>
<keyword evidence="6" id="KW-1185">Reference proteome</keyword>
<evidence type="ECO:0000256" key="4">
    <source>
        <dbReference type="SAM" id="SignalP"/>
    </source>
</evidence>
<accession>A0ABY3SKE2</accession>
<comment type="similarity">
    <text evidence="1">Belongs to the bacterial solute-binding protein 1 family.</text>
</comment>
<proteinExistence type="inferred from homology"/>
<dbReference type="Proteomes" id="UP001649230">
    <property type="component" value="Chromosome"/>
</dbReference>
<protein>
    <submittedName>
        <fullName evidence="5">Sugar ABC transporter substrate-binding protein</fullName>
    </submittedName>
</protein>
<evidence type="ECO:0000256" key="1">
    <source>
        <dbReference type="ARBA" id="ARBA00008520"/>
    </source>
</evidence>
<dbReference type="InterPro" id="IPR006059">
    <property type="entry name" value="SBP"/>
</dbReference>
<feature type="chain" id="PRO_5047114819" evidence="4">
    <location>
        <begin position="22"/>
        <end position="450"/>
    </location>
</feature>
<name>A0ABY3SKE2_9BACL</name>
<keyword evidence="3 4" id="KW-0732">Signal</keyword>
<dbReference type="PANTHER" id="PTHR30061">
    <property type="entry name" value="MALTOSE-BINDING PERIPLASMIC PROTEIN"/>
    <property type="match status" value="1"/>
</dbReference>
<keyword evidence="2" id="KW-0813">Transport</keyword>
<dbReference type="RefSeq" id="WP_235120334.1">
    <property type="nucleotide sequence ID" value="NZ_CP090978.1"/>
</dbReference>
<evidence type="ECO:0000313" key="6">
    <source>
        <dbReference type="Proteomes" id="UP001649230"/>
    </source>
</evidence>
<dbReference type="Gene3D" id="3.40.190.10">
    <property type="entry name" value="Periplasmic binding protein-like II"/>
    <property type="match status" value="2"/>
</dbReference>
<dbReference type="EMBL" id="CP090978">
    <property type="protein sequence ID" value="UJF33943.1"/>
    <property type="molecule type" value="Genomic_DNA"/>
</dbReference>
<reference evidence="5 6" key="1">
    <citation type="journal article" date="2024" name="Int. J. Syst. Evol. Microbiol.">
        <title>Paenibacillus hexagrammi sp. nov., a novel bacterium isolated from the gut content of Hexagrammos agrammus.</title>
        <authorList>
            <person name="Jung H.K."/>
            <person name="Kim D.G."/>
            <person name="Zin H."/>
            <person name="Park J."/>
            <person name="Jung H."/>
            <person name="Kim Y.O."/>
            <person name="Kong H.J."/>
            <person name="Kim J.W."/>
            <person name="Kim Y.S."/>
        </authorList>
    </citation>
    <scope>NUCLEOTIDE SEQUENCE [LARGE SCALE GENOMIC DNA]</scope>
    <source>
        <strain evidence="5 6">YPD9-1</strain>
    </source>
</reference>
<dbReference type="SUPFAM" id="SSF53850">
    <property type="entry name" value="Periplasmic binding protein-like II"/>
    <property type="match status" value="1"/>
</dbReference>
<dbReference type="PANTHER" id="PTHR30061:SF50">
    <property type="entry name" value="MALTOSE_MALTODEXTRIN-BINDING PERIPLASMIC PROTEIN"/>
    <property type="match status" value="1"/>
</dbReference>
<organism evidence="5 6">
    <name type="scientific">Paenibacillus hexagrammi</name>
    <dbReference type="NCBI Taxonomy" id="2908839"/>
    <lineage>
        <taxon>Bacteria</taxon>
        <taxon>Bacillati</taxon>
        <taxon>Bacillota</taxon>
        <taxon>Bacilli</taxon>
        <taxon>Bacillales</taxon>
        <taxon>Paenibacillaceae</taxon>
        <taxon>Paenibacillus</taxon>
    </lineage>
</organism>
<evidence type="ECO:0000256" key="2">
    <source>
        <dbReference type="ARBA" id="ARBA00022448"/>
    </source>
</evidence>
<sequence>MKKLLASVLLCITIGTGCSSTNPPPQPTATPAETDPKIDLQAWIMADSPRGDKDFMETIDPFLQSHPNISVKVKVLDWGTAWSDITKAVENGEGPDILQLGSTWVPTIASMNGIDDITSHITDVGGADAYLPASWNSTMIQGGSSVYAVPWFVDARAIYYRKDAFQAAGVNPAEAFQTWDTFKHALEKVNGVTIQGVQMNALGIPGKNDWNVPHNIFPWIWGAGGSVFAPDQKTVALNSPQALNGIMYYTGLAREGLADTASLEKNTGQIEMDFANGKDAVIVTGLWMIRNFSTPQDQGGFAGKPAAGNYAVAPLPAGPQGRATFIGGSHLSIFKQSKHKDAAWQLIKYLSSDEAQADYAKRVGMMPAKNSLIYSPELTQDPSYAAFAEATKYGHSYPAIPEWGPAETTLVKSFSNIWDIVADKDKNYTKETIQQQLDEAAKEISIIMNQ</sequence>
<evidence type="ECO:0000313" key="5">
    <source>
        <dbReference type="EMBL" id="UJF33943.1"/>
    </source>
</evidence>
<dbReference type="CDD" id="cd14747">
    <property type="entry name" value="PBP2_MalE"/>
    <property type="match status" value="1"/>
</dbReference>
<dbReference type="PROSITE" id="PS51257">
    <property type="entry name" value="PROKAR_LIPOPROTEIN"/>
    <property type="match status" value="1"/>
</dbReference>